<evidence type="ECO:0000313" key="7">
    <source>
        <dbReference type="Proteomes" id="UP000280307"/>
    </source>
</evidence>
<gene>
    <name evidence="6" type="ORF">EI684_09055</name>
</gene>
<organism evidence="6 7">
    <name type="scientific">Candidatus Viridilinea halotolerans</name>
    <dbReference type="NCBI Taxonomy" id="2491704"/>
    <lineage>
        <taxon>Bacteria</taxon>
        <taxon>Bacillati</taxon>
        <taxon>Chloroflexota</taxon>
        <taxon>Chloroflexia</taxon>
        <taxon>Chloroflexales</taxon>
        <taxon>Chloroflexineae</taxon>
        <taxon>Oscillochloridaceae</taxon>
        <taxon>Candidatus Viridilinea</taxon>
    </lineage>
</organism>
<evidence type="ECO:0000259" key="5">
    <source>
        <dbReference type="PROSITE" id="PS50977"/>
    </source>
</evidence>
<feature type="DNA-binding region" description="H-T-H motif" evidence="4">
    <location>
        <begin position="34"/>
        <end position="53"/>
    </location>
</feature>
<dbReference type="Pfam" id="PF00440">
    <property type="entry name" value="TetR_N"/>
    <property type="match status" value="1"/>
</dbReference>
<accession>A0A426U1T2</accession>
<dbReference type="PROSITE" id="PS50977">
    <property type="entry name" value="HTH_TETR_2"/>
    <property type="match status" value="1"/>
</dbReference>
<dbReference type="FunFam" id="1.10.10.60:FF:000141">
    <property type="entry name" value="TetR family transcriptional regulator"/>
    <property type="match status" value="1"/>
</dbReference>
<dbReference type="PRINTS" id="PR00455">
    <property type="entry name" value="HTHTETR"/>
</dbReference>
<name>A0A426U1T2_9CHLR</name>
<dbReference type="PANTHER" id="PTHR30055:SF234">
    <property type="entry name" value="HTH-TYPE TRANSCRIPTIONAL REGULATOR BETI"/>
    <property type="match status" value="1"/>
</dbReference>
<evidence type="ECO:0000256" key="2">
    <source>
        <dbReference type="ARBA" id="ARBA00023125"/>
    </source>
</evidence>
<dbReference type="EMBL" id="RSAS01000346">
    <property type="protein sequence ID" value="RRR73279.1"/>
    <property type="molecule type" value="Genomic_DNA"/>
</dbReference>
<protein>
    <submittedName>
        <fullName evidence="6">TetR/AcrR family transcriptional regulator</fullName>
    </submittedName>
</protein>
<feature type="domain" description="HTH tetR-type" evidence="5">
    <location>
        <begin position="11"/>
        <end position="71"/>
    </location>
</feature>
<reference evidence="6 7" key="1">
    <citation type="submission" date="2018-12" db="EMBL/GenBank/DDBJ databases">
        <title>Genome Sequence of Candidatus Viridilinea halotolerans isolated from saline sulfide-rich spring.</title>
        <authorList>
            <person name="Grouzdev D.S."/>
            <person name="Burganskaya E.I."/>
            <person name="Krutkina M.S."/>
            <person name="Sukhacheva M.V."/>
            <person name="Gorlenko V.M."/>
        </authorList>
    </citation>
    <scope>NUCLEOTIDE SEQUENCE [LARGE SCALE GENOMIC DNA]</scope>
    <source>
        <strain evidence="6">Chok-6</strain>
    </source>
</reference>
<evidence type="ECO:0000256" key="4">
    <source>
        <dbReference type="PROSITE-ProRule" id="PRU00335"/>
    </source>
</evidence>
<dbReference type="InterPro" id="IPR050109">
    <property type="entry name" value="HTH-type_TetR-like_transc_reg"/>
</dbReference>
<keyword evidence="2 4" id="KW-0238">DNA-binding</keyword>
<sequence length="204" mass="22771">MTQSLRTRRRATLRDEILAATHQLMTERGYAAMSMDDIAARVGVSKPTLYNQFPTKDDLVATLINQVIERVFAHLEAIHATPPLERLLDVLHTTIKIQVEHRTSSIQLWMPDIIAILERNPTSRALLMRVDACLVATIEEAQALGQIDPNLDVASVLRSFNALTLTPNIGQFSTCTPTDPQRLADDAVAIFRRGVTPAQERVEH</sequence>
<dbReference type="GO" id="GO:0003700">
    <property type="term" value="F:DNA-binding transcription factor activity"/>
    <property type="evidence" value="ECO:0007669"/>
    <property type="project" value="TreeGrafter"/>
</dbReference>
<dbReference type="GO" id="GO:0045892">
    <property type="term" value="P:negative regulation of DNA-templated transcription"/>
    <property type="evidence" value="ECO:0007669"/>
    <property type="project" value="UniProtKB-ARBA"/>
</dbReference>
<evidence type="ECO:0000313" key="6">
    <source>
        <dbReference type="EMBL" id="RRR73279.1"/>
    </source>
</evidence>
<dbReference type="Gene3D" id="1.10.357.10">
    <property type="entry name" value="Tetracycline Repressor, domain 2"/>
    <property type="match status" value="1"/>
</dbReference>
<comment type="caution">
    <text evidence="6">The sequence shown here is derived from an EMBL/GenBank/DDBJ whole genome shotgun (WGS) entry which is preliminary data.</text>
</comment>
<proteinExistence type="predicted"/>
<dbReference type="PANTHER" id="PTHR30055">
    <property type="entry name" value="HTH-TYPE TRANSCRIPTIONAL REGULATOR RUTR"/>
    <property type="match status" value="1"/>
</dbReference>
<keyword evidence="3" id="KW-0804">Transcription</keyword>
<evidence type="ECO:0000256" key="3">
    <source>
        <dbReference type="ARBA" id="ARBA00023163"/>
    </source>
</evidence>
<dbReference type="InterPro" id="IPR036271">
    <property type="entry name" value="Tet_transcr_reg_TetR-rel_C_sf"/>
</dbReference>
<dbReference type="Proteomes" id="UP000280307">
    <property type="component" value="Unassembled WGS sequence"/>
</dbReference>
<dbReference type="SUPFAM" id="SSF46689">
    <property type="entry name" value="Homeodomain-like"/>
    <property type="match status" value="1"/>
</dbReference>
<dbReference type="SUPFAM" id="SSF48498">
    <property type="entry name" value="Tetracyclin repressor-like, C-terminal domain"/>
    <property type="match status" value="1"/>
</dbReference>
<dbReference type="AlphaFoldDB" id="A0A426U1T2"/>
<dbReference type="Gene3D" id="1.10.10.60">
    <property type="entry name" value="Homeodomain-like"/>
    <property type="match status" value="1"/>
</dbReference>
<evidence type="ECO:0000256" key="1">
    <source>
        <dbReference type="ARBA" id="ARBA00023015"/>
    </source>
</evidence>
<dbReference type="InterPro" id="IPR001647">
    <property type="entry name" value="HTH_TetR"/>
</dbReference>
<keyword evidence="1" id="KW-0805">Transcription regulation</keyword>
<dbReference type="GO" id="GO:0000976">
    <property type="term" value="F:transcription cis-regulatory region binding"/>
    <property type="evidence" value="ECO:0007669"/>
    <property type="project" value="TreeGrafter"/>
</dbReference>
<dbReference type="InterPro" id="IPR009057">
    <property type="entry name" value="Homeodomain-like_sf"/>
</dbReference>